<keyword evidence="1" id="KW-0812">Transmembrane</keyword>
<gene>
    <name evidence="2" type="ORF">SAMN05421753_12331</name>
</gene>
<name>A0A1I3S5L8_9PLAN</name>
<keyword evidence="1" id="KW-1133">Transmembrane helix</keyword>
<dbReference type="STRING" id="1576369.SAMN05421753_12331"/>
<reference evidence="3" key="1">
    <citation type="submission" date="2016-10" db="EMBL/GenBank/DDBJ databases">
        <authorList>
            <person name="Varghese N."/>
            <person name="Submissions S."/>
        </authorList>
    </citation>
    <scope>NUCLEOTIDE SEQUENCE [LARGE SCALE GENOMIC DNA]</scope>
    <source>
        <strain evidence="3">DSM 26348</strain>
    </source>
</reference>
<keyword evidence="1" id="KW-0472">Membrane</keyword>
<dbReference type="RefSeq" id="WP_139228670.1">
    <property type="nucleotide sequence ID" value="NZ_FOQD01000023.1"/>
</dbReference>
<accession>A0A1I3S5L8</accession>
<protein>
    <submittedName>
        <fullName evidence="2">Uncharacterized protein</fullName>
    </submittedName>
</protein>
<keyword evidence="3" id="KW-1185">Reference proteome</keyword>
<evidence type="ECO:0000256" key="1">
    <source>
        <dbReference type="SAM" id="Phobius"/>
    </source>
</evidence>
<feature type="transmembrane region" description="Helical" evidence="1">
    <location>
        <begin position="15"/>
        <end position="37"/>
    </location>
</feature>
<organism evidence="2 3">
    <name type="scientific">Planctomicrobium piriforme</name>
    <dbReference type="NCBI Taxonomy" id="1576369"/>
    <lineage>
        <taxon>Bacteria</taxon>
        <taxon>Pseudomonadati</taxon>
        <taxon>Planctomycetota</taxon>
        <taxon>Planctomycetia</taxon>
        <taxon>Planctomycetales</taxon>
        <taxon>Planctomycetaceae</taxon>
        <taxon>Planctomicrobium</taxon>
    </lineage>
</organism>
<proteinExistence type="predicted"/>
<sequence>METPDTTPSAGWKSLVLSLLFWPSLGGAAALTALLVLSPRLVENESLQVRFERNAARLTEAEHETRHLAQVVQALRNDPDFIARVTTSELSALPRGAVQVSVDSSLEFDARAPAAVAAPERMIGSPPGVVALLEAFSRPGPVRWRCMTSVVVLTLLAFCCLNEDFFQGSVRGSLRSLHRLLGGRYAPSTDAKSV</sequence>
<evidence type="ECO:0000313" key="3">
    <source>
        <dbReference type="Proteomes" id="UP000199518"/>
    </source>
</evidence>
<evidence type="ECO:0000313" key="2">
    <source>
        <dbReference type="EMBL" id="SFJ54133.1"/>
    </source>
</evidence>
<dbReference type="Proteomes" id="UP000199518">
    <property type="component" value="Unassembled WGS sequence"/>
</dbReference>
<dbReference type="EMBL" id="FOQD01000023">
    <property type="protein sequence ID" value="SFJ54133.1"/>
    <property type="molecule type" value="Genomic_DNA"/>
</dbReference>
<dbReference type="AlphaFoldDB" id="A0A1I3S5L8"/>